<feature type="compositionally biased region" description="Low complexity" evidence="6">
    <location>
        <begin position="369"/>
        <end position="384"/>
    </location>
</feature>
<accession>A0A7L7Z0I7</accession>
<dbReference type="InterPro" id="IPR015500">
    <property type="entry name" value="Peptidase_S8_subtilisin-rel"/>
</dbReference>
<keyword evidence="8" id="KW-0732">Signal</keyword>
<comment type="similarity">
    <text evidence="1 5">Belongs to the peptidase S8 family.</text>
</comment>
<evidence type="ECO:0000256" key="5">
    <source>
        <dbReference type="PROSITE-ProRule" id="PRU01240"/>
    </source>
</evidence>
<dbReference type="EMBL" id="CP061274">
    <property type="protein sequence ID" value="QOD43202.1"/>
    <property type="molecule type" value="Genomic_DNA"/>
</dbReference>
<dbReference type="PANTHER" id="PTHR43806:SF11">
    <property type="entry name" value="CEREVISIN-RELATED"/>
    <property type="match status" value="1"/>
</dbReference>
<dbReference type="GO" id="GO:0004252">
    <property type="term" value="F:serine-type endopeptidase activity"/>
    <property type="evidence" value="ECO:0007669"/>
    <property type="project" value="UniProtKB-UniRule"/>
</dbReference>
<proteinExistence type="inferred from homology"/>
<feature type="active site" description="Charge relay system" evidence="5">
    <location>
        <position position="280"/>
    </location>
</feature>
<dbReference type="InterPro" id="IPR050131">
    <property type="entry name" value="Peptidase_S8_subtilisin-like"/>
</dbReference>
<dbReference type="Proteomes" id="UP000516660">
    <property type="component" value="Chromosome"/>
</dbReference>
<dbReference type="KEGG" id="czh:H9X71_11400"/>
<protein>
    <submittedName>
        <fullName evidence="10">S8 family serine peptidase</fullName>
    </submittedName>
</protein>
<evidence type="ECO:0000256" key="3">
    <source>
        <dbReference type="ARBA" id="ARBA00022801"/>
    </source>
</evidence>
<dbReference type="PRINTS" id="PR00723">
    <property type="entry name" value="SUBTILISIN"/>
</dbReference>
<gene>
    <name evidence="10" type="ORF">H9X71_11400</name>
</gene>
<dbReference type="PROSITE" id="PS51892">
    <property type="entry name" value="SUBTILASE"/>
    <property type="match status" value="1"/>
</dbReference>
<keyword evidence="7" id="KW-0812">Transmembrane</keyword>
<feature type="signal peptide" evidence="8">
    <location>
        <begin position="1"/>
        <end position="45"/>
    </location>
</feature>
<evidence type="ECO:0000256" key="2">
    <source>
        <dbReference type="ARBA" id="ARBA00022670"/>
    </source>
</evidence>
<feature type="active site" description="Charge relay system" evidence="5">
    <location>
        <position position="116"/>
    </location>
</feature>
<feature type="domain" description="Peptidase S8/S53" evidence="9">
    <location>
        <begin position="69"/>
        <end position="325"/>
    </location>
</feature>
<keyword evidence="7" id="KW-1133">Transmembrane helix</keyword>
<keyword evidence="4 5" id="KW-0720">Serine protease</keyword>
<evidence type="ECO:0000256" key="7">
    <source>
        <dbReference type="SAM" id="Phobius"/>
    </source>
</evidence>
<feature type="chain" id="PRO_5032613986" evidence="8">
    <location>
        <begin position="46"/>
        <end position="430"/>
    </location>
</feature>
<organism evidence="10 11">
    <name type="scientific">Clavibacter zhangzhiyongii</name>
    <dbReference type="NCBI Taxonomy" id="2768071"/>
    <lineage>
        <taxon>Bacteria</taxon>
        <taxon>Bacillati</taxon>
        <taxon>Actinomycetota</taxon>
        <taxon>Actinomycetes</taxon>
        <taxon>Micrococcales</taxon>
        <taxon>Microbacteriaceae</taxon>
        <taxon>Clavibacter</taxon>
    </lineage>
</organism>
<dbReference type="InterPro" id="IPR000209">
    <property type="entry name" value="Peptidase_S8/S53_dom"/>
</dbReference>
<feature type="active site" description="Charge relay system" evidence="5">
    <location>
        <position position="78"/>
    </location>
</feature>
<dbReference type="PROSITE" id="PS00138">
    <property type="entry name" value="SUBTILASE_SER"/>
    <property type="match status" value="1"/>
</dbReference>
<evidence type="ECO:0000256" key="6">
    <source>
        <dbReference type="SAM" id="MobiDB-lite"/>
    </source>
</evidence>
<dbReference type="InterPro" id="IPR023828">
    <property type="entry name" value="Peptidase_S8_Ser-AS"/>
</dbReference>
<dbReference type="GO" id="GO:0006508">
    <property type="term" value="P:proteolysis"/>
    <property type="evidence" value="ECO:0007669"/>
    <property type="project" value="UniProtKB-KW"/>
</dbReference>
<dbReference type="AlphaFoldDB" id="A0A7L7Z0I7"/>
<evidence type="ECO:0000256" key="1">
    <source>
        <dbReference type="ARBA" id="ARBA00011073"/>
    </source>
</evidence>
<evidence type="ECO:0000259" key="9">
    <source>
        <dbReference type="Pfam" id="PF00082"/>
    </source>
</evidence>
<dbReference type="InterPro" id="IPR036852">
    <property type="entry name" value="Peptidase_S8/S53_dom_sf"/>
</dbReference>
<keyword evidence="2 5" id="KW-0645">Protease</keyword>
<evidence type="ECO:0000256" key="8">
    <source>
        <dbReference type="SAM" id="SignalP"/>
    </source>
</evidence>
<keyword evidence="11" id="KW-1185">Reference proteome</keyword>
<feature type="transmembrane region" description="Helical" evidence="7">
    <location>
        <begin position="400"/>
        <end position="422"/>
    </location>
</feature>
<dbReference type="InterPro" id="IPR022398">
    <property type="entry name" value="Peptidase_S8_His-AS"/>
</dbReference>
<dbReference type="RefSeq" id="WP_191147199.1">
    <property type="nucleotide sequence ID" value="NZ_CP061274.1"/>
</dbReference>
<evidence type="ECO:0000256" key="4">
    <source>
        <dbReference type="ARBA" id="ARBA00022825"/>
    </source>
</evidence>
<dbReference type="PANTHER" id="PTHR43806">
    <property type="entry name" value="PEPTIDASE S8"/>
    <property type="match status" value="1"/>
</dbReference>
<name>A0A7L7Z0I7_9MICO</name>
<dbReference type="Gene3D" id="3.40.50.200">
    <property type="entry name" value="Peptidase S8/S53 domain"/>
    <property type="match status" value="1"/>
</dbReference>
<feature type="region of interest" description="Disordered" evidence="6">
    <location>
        <begin position="362"/>
        <end position="384"/>
    </location>
</feature>
<keyword evidence="7" id="KW-0472">Membrane</keyword>
<dbReference type="Pfam" id="PF00082">
    <property type="entry name" value="Peptidase_S8"/>
    <property type="match status" value="1"/>
</dbReference>
<evidence type="ECO:0000313" key="10">
    <source>
        <dbReference type="EMBL" id="QOD43202.1"/>
    </source>
</evidence>
<keyword evidence="3 5" id="KW-0378">Hydrolase</keyword>
<evidence type="ECO:0000313" key="11">
    <source>
        <dbReference type="Proteomes" id="UP000516660"/>
    </source>
</evidence>
<reference evidence="10 11" key="1">
    <citation type="submission" date="2020-08" db="EMBL/GenBank/DDBJ databases">
        <title>Description of Clavibacter zhangzhiyonge sp. nov., a phytopathogenic actinobacterium isolated from barley seeds, causing leaf brown spot and decline.</title>
        <authorList>
            <person name="Tian Q."/>
            <person name="Chuan J."/>
            <person name="Zhao W."/>
            <person name="Li X."/>
        </authorList>
    </citation>
    <scope>NUCLEOTIDE SEQUENCE [LARGE SCALE GENOMIC DNA]</scope>
    <source>
        <strain evidence="10 11">DM1</strain>
    </source>
</reference>
<dbReference type="PROSITE" id="PS00137">
    <property type="entry name" value="SUBTILASE_HIS"/>
    <property type="match status" value="1"/>
</dbReference>
<sequence length="430" mass="43079">MIPERQARRRDAAGPGRPARRLARTAVVGLLALGAALSAAPPAHADPVRERQYWLGDYGVEQAWQTTRGEGVNVAVIDTGVDSSVADLRGAVVGGTDVSGVGSADGSRPVGASSEHGTMVASLLAGRGTGTGSGVIGVAPAASILSVSVALGGPTPGARDEDAQIADAVRWAVDNGASVINMSLTRNSLDWPESWDRAFLYAYEHDVVVVAAAGNRGSGTTEVGAPATIPGVLAVAGVDRAGAASFDASSQGITIAVAAPSEQLVGVAPGGGYVQWSGTSGAAPLVSGVVALVRAAHPELKADDVVERVLATARPKGQPEIYGRGLVDAAAAVTAEVPPASGKPLGDLAEWVRLYRRAPVATPDPSASATPDAGPAVPADAPTADASADALPTVGALRAVGIPALVLSVFGALAAAMAVVAFRHFRRLLR</sequence>
<dbReference type="SUPFAM" id="SSF52743">
    <property type="entry name" value="Subtilisin-like"/>
    <property type="match status" value="1"/>
</dbReference>